<evidence type="ECO:0000313" key="4">
    <source>
        <dbReference type="Proteomes" id="UP000006174"/>
    </source>
</evidence>
<dbReference type="Gene3D" id="3.30.70.270">
    <property type="match status" value="1"/>
</dbReference>
<sequence>MATEDSLEEGAPESGDEQTDDPEMANPDDLDFSQYQPPVDTGHKEVQDNGDKGNEVFDEMEADKLPQHTEHDLHLELMEGSRPLQGPLYLKGPKEMAELRNLNEITIKNQVPMPLIEEQLFLLRKAKIYTKLDLQVAYNLIHIVKGDEWRTAFSTQLGLYKYLVMPFGLVNVPAHFQSFINNIF</sequence>
<dbReference type="SUPFAM" id="SSF56672">
    <property type="entry name" value="DNA/RNA polymerases"/>
    <property type="match status" value="1"/>
</dbReference>
<gene>
    <name evidence="3" type="ORF">UHOR_15077</name>
</gene>
<dbReference type="InterPro" id="IPR043502">
    <property type="entry name" value="DNA/RNA_pol_sf"/>
</dbReference>
<dbReference type="InterPro" id="IPR043128">
    <property type="entry name" value="Rev_trsase/Diguanyl_cyclase"/>
</dbReference>
<feature type="region of interest" description="Disordered" evidence="1">
    <location>
        <begin position="1"/>
        <end position="54"/>
    </location>
</feature>
<keyword evidence="4" id="KW-1185">Reference proteome</keyword>
<dbReference type="Gene3D" id="3.10.10.10">
    <property type="entry name" value="HIV Type 1 Reverse Transcriptase, subunit A, domain 1"/>
    <property type="match status" value="1"/>
</dbReference>
<dbReference type="AlphaFoldDB" id="I2FXR1"/>
<accession>I2FXR1</accession>
<dbReference type="EMBL" id="CAGI01000167">
    <property type="protein sequence ID" value="CCF51704.1"/>
    <property type="molecule type" value="Genomic_DNA"/>
</dbReference>
<organism evidence="3 4">
    <name type="scientific">Ustilago hordei</name>
    <name type="common">Barley covered smut fungus</name>
    <dbReference type="NCBI Taxonomy" id="120017"/>
    <lineage>
        <taxon>Eukaryota</taxon>
        <taxon>Fungi</taxon>
        <taxon>Dikarya</taxon>
        <taxon>Basidiomycota</taxon>
        <taxon>Ustilaginomycotina</taxon>
        <taxon>Ustilaginomycetes</taxon>
        <taxon>Ustilaginales</taxon>
        <taxon>Ustilaginaceae</taxon>
        <taxon>Ustilago</taxon>
    </lineage>
</organism>
<dbReference type="STRING" id="1128400.I2FXR1"/>
<feature type="domain" description="Reverse transcriptase" evidence="2">
    <location>
        <begin position="98"/>
        <end position="184"/>
    </location>
</feature>
<dbReference type="InterPro" id="IPR053134">
    <property type="entry name" value="RNA-dir_DNA_polymerase"/>
</dbReference>
<proteinExistence type="predicted"/>
<evidence type="ECO:0000256" key="1">
    <source>
        <dbReference type="SAM" id="MobiDB-lite"/>
    </source>
</evidence>
<dbReference type="PANTHER" id="PTHR24559">
    <property type="entry name" value="TRANSPOSON TY3-I GAG-POL POLYPROTEIN"/>
    <property type="match status" value="1"/>
</dbReference>
<dbReference type="Pfam" id="PF00078">
    <property type="entry name" value="RVT_1"/>
    <property type="match status" value="1"/>
</dbReference>
<feature type="compositionally biased region" description="Acidic residues" evidence="1">
    <location>
        <begin position="1"/>
        <end position="31"/>
    </location>
</feature>
<reference evidence="3 4" key="1">
    <citation type="journal article" date="2012" name="Plant Cell">
        <title>Genome comparison of barley and maize smut fungi reveals targeted loss of RNA silencing components and species-specific presence of transposable elements.</title>
        <authorList>
            <person name="Laurie J.D."/>
            <person name="Ali S."/>
            <person name="Linning R."/>
            <person name="Mannhaupt G."/>
            <person name="Wong P."/>
            <person name="Gueldener U."/>
            <person name="Muensterkoetter M."/>
            <person name="Moore R."/>
            <person name="Kahmann R."/>
            <person name="Bakkeren G."/>
            <person name="Schirawski J."/>
        </authorList>
    </citation>
    <scope>NUCLEOTIDE SEQUENCE [LARGE SCALE GENOMIC DNA]</scope>
    <source>
        <strain evidence="4">Uh4875-4</strain>
    </source>
</reference>
<evidence type="ECO:0000313" key="3">
    <source>
        <dbReference type="EMBL" id="CCF51704.1"/>
    </source>
</evidence>
<dbReference type="HOGENOM" id="CLU_1469278_0_0_1"/>
<dbReference type="eggNOG" id="KOG0017">
    <property type="taxonomic scope" value="Eukaryota"/>
</dbReference>
<name>I2FXR1_USTHO</name>
<evidence type="ECO:0000259" key="2">
    <source>
        <dbReference type="Pfam" id="PF00078"/>
    </source>
</evidence>
<dbReference type="Proteomes" id="UP000006174">
    <property type="component" value="Unassembled WGS sequence"/>
</dbReference>
<comment type="caution">
    <text evidence="3">The sequence shown here is derived from an EMBL/GenBank/DDBJ whole genome shotgun (WGS) entry which is preliminary data.</text>
</comment>
<dbReference type="CDD" id="cd01647">
    <property type="entry name" value="RT_LTR"/>
    <property type="match status" value="1"/>
</dbReference>
<dbReference type="PANTHER" id="PTHR24559:SF444">
    <property type="entry name" value="REVERSE TRANSCRIPTASE DOMAIN-CONTAINING PROTEIN"/>
    <property type="match status" value="1"/>
</dbReference>
<dbReference type="InterPro" id="IPR000477">
    <property type="entry name" value="RT_dom"/>
</dbReference>
<dbReference type="OrthoDB" id="5599418at2759"/>
<feature type="compositionally biased region" description="Basic and acidic residues" evidence="1">
    <location>
        <begin position="41"/>
        <end position="54"/>
    </location>
</feature>
<protein>
    <recommendedName>
        <fullName evidence="2">Reverse transcriptase domain-containing protein</fullName>
    </recommendedName>
</protein>